<dbReference type="AlphaFoldDB" id="A0A6I4IWY0"/>
<organism evidence="1 2">
    <name type="scientific">Sphingomonas horti</name>
    <dbReference type="NCBI Taxonomy" id="2682842"/>
    <lineage>
        <taxon>Bacteria</taxon>
        <taxon>Pseudomonadati</taxon>
        <taxon>Pseudomonadota</taxon>
        <taxon>Alphaproteobacteria</taxon>
        <taxon>Sphingomonadales</taxon>
        <taxon>Sphingomonadaceae</taxon>
        <taxon>Sphingomonas</taxon>
    </lineage>
</organism>
<proteinExistence type="predicted"/>
<evidence type="ECO:0000313" key="1">
    <source>
        <dbReference type="EMBL" id="MVO76682.1"/>
    </source>
</evidence>
<accession>A0A6I4IWY0</accession>
<evidence type="ECO:0000313" key="2">
    <source>
        <dbReference type="Proteomes" id="UP000441389"/>
    </source>
</evidence>
<dbReference type="RefSeq" id="WP_157025425.1">
    <property type="nucleotide sequence ID" value="NZ_WQMS01000001.1"/>
</dbReference>
<name>A0A6I4IWY0_9SPHN</name>
<dbReference type="Proteomes" id="UP000441389">
    <property type="component" value="Unassembled WGS sequence"/>
</dbReference>
<gene>
    <name evidence="1" type="ORF">GON01_01835</name>
</gene>
<protein>
    <submittedName>
        <fullName evidence="1">Uncharacterized protein</fullName>
    </submittedName>
</protein>
<comment type="caution">
    <text evidence="1">The sequence shown here is derived from an EMBL/GenBank/DDBJ whole genome shotgun (WGS) entry which is preliminary data.</text>
</comment>
<dbReference type="EMBL" id="WQMS01000001">
    <property type="protein sequence ID" value="MVO76682.1"/>
    <property type="molecule type" value="Genomic_DNA"/>
</dbReference>
<keyword evidence="2" id="KW-1185">Reference proteome</keyword>
<sequence>MFWTADYAKRRRLVRLLRTNPPLLSWCLRRYRRFLPDPDGSAQINPA</sequence>
<reference evidence="1 2" key="1">
    <citation type="submission" date="2019-12" db="EMBL/GenBank/DDBJ databases">
        <authorList>
            <person name="Huq M.A."/>
        </authorList>
    </citation>
    <scope>NUCLEOTIDE SEQUENCE [LARGE SCALE GENOMIC DNA]</scope>
    <source>
        <strain evidence="1 2">MAH-20</strain>
    </source>
</reference>